<dbReference type="Proteomes" id="UP000796104">
    <property type="component" value="Unassembled WGS sequence"/>
</dbReference>
<evidence type="ECO:0000256" key="5">
    <source>
        <dbReference type="ARBA" id="ARBA00020164"/>
    </source>
</evidence>
<comment type="similarity">
    <text evidence="3 9">Belongs to the alpha-acetolactate decarboxylase family.</text>
</comment>
<dbReference type="GO" id="GO:0045151">
    <property type="term" value="P:acetoin biosynthetic process"/>
    <property type="evidence" value="ECO:0007669"/>
    <property type="project" value="UniProtKB-UniRule"/>
</dbReference>
<dbReference type="PANTHER" id="PTHR35524">
    <property type="entry name" value="ALPHA-ACETOLACTATE DECARBOXYLASE"/>
    <property type="match status" value="1"/>
</dbReference>
<dbReference type="Gene3D" id="3.30.1330.80">
    <property type="entry name" value="Hypothetical protein, similar to alpha- acetolactate decarboxylase, domain 2"/>
    <property type="match status" value="2"/>
</dbReference>
<dbReference type="eggNOG" id="COG3527">
    <property type="taxonomic scope" value="Bacteria"/>
</dbReference>
<dbReference type="EMBL" id="NQMC01000026">
    <property type="protein sequence ID" value="TYD44660.1"/>
    <property type="molecule type" value="Genomic_DNA"/>
</dbReference>
<evidence type="ECO:0000313" key="12">
    <source>
        <dbReference type="EMBL" id="PTH82283.1"/>
    </source>
</evidence>
<dbReference type="KEGG" id="avo:AMS64_17815"/>
<evidence type="ECO:0000256" key="1">
    <source>
        <dbReference type="ARBA" id="ARBA00001784"/>
    </source>
</evidence>
<reference evidence="13 18" key="5">
    <citation type="submission" date="2018-09" db="EMBL/GenBank/DDBJ databases">
        <title>Genome sequencing of Aeromonas veronii MS-17-88.</title>
        <authorList>
            <person name="Tekedar H.C."/>
            <person name="Arick M.A."/>
            <person name="Hsu C.-Y."/>
            <person name="Thrash A."/>
            <person name="Karsi A."/>
            <person name="Lawrence M.L."/>
            <person name="Abdelhamed H."/>
        </authorList>
    </citation>
    <scope>NUCLEOTIDE SEQUENCE [LARGE SCALE GENOMIC DNA]</scope>
    <source>
        <strain evidence="13 18">MS 17-88</strain>
    </source>
</reference>
<dbReference type="NCBIfam" id="TIGR01252">
    <property type="entry name" value="acetolac_decarb"/>
    <property type="match status" value="1"/>
</dbReference>
<dbReference type="Proteomes" id="UP000323129">
    <property type="component" value="Unassembled WGS sequence"/>
</dbReference>
<evidence type="ECO:0000256" key="8">
    <source>
        <dbReference type="ARBA" id="ARBA00023239"/>
    </source>
</evidence>
<proteinExistence type="inferred from homology"/>
<protein>
    <recommendedName>
        <fullName evidence="5 9">Alpha-acetolactate decarboxylase</fullName>
        <ecNumber evidence="4 9">4.1.1.5</ecNumber>
    </recommendedName>
</protein>
<dbReference type="EC" id="4.1.1.5" evidence="4 9"/>
<accession>A0A142E7D5</accession>
<evidence type="ECO:0000313" key="15">
    <source>
        <dbReference type="EMBL" id="TYD44660.1"/>
    </source>
</evidence>
<keyword evidence="8 9" id="KW-0456">Lyase</keyword>
<name>A0A142E7D5_AERVE</name>
<dbReference type="STRING" id="654.AMS64_17815"/>
<reference evidence="15 19" key="2">
    <citation type="submission" date="2017-08" db="EMBL/GenBank/DDBJ databases">
        <title>Aeromonas veronii bv sobria strain NS22 whole genome sequencing.</title>
        <authorList>
            <person name="Katharios P."/>
            <person name="Ha V.Q."/>
            <person name="Smyrli M."/>
        </authorList>
    </citation>
    <scope>NUCLEOTIDE SEQUENCE [LARGE SCALE GENOMIC DNA]</scope>
    <source>
        <strain evidence="15 19">NS22</strain>
    </source>
</reference>
<dbReference type="Proteomes" id="UP001204061">
    <property type="component" value="Unassembled WGS sequence"/>
</dbReference>
<evidence type="ECO:0000256" key="9">
    <source>
        <dbReference type="PIRNR" id="PIRNR001332"/>
    </source>
</evidence>
<dbReference type="EMBL" id="PDXJ01000002">
    <property type="protein sequence ID" value="TND56765.1"/>
    <property type="molecule type" value="Genomic_DNA"/>
</dbReference>
<dbReference type="EMBL" id="RAWX01000002">
    <property type="protein sequence ID" value="RKJ89592.1"/>
    <property type="molecule type" value="Genomic_DNA"/>
</dbReference>
<dbReference type="AlphaFoldDB" id="A0A142E7D5"/>
<keyword evidence="19" id="KW-1185">Reference proteome</keyword>
<dbReference type="PIRSF" id="PIRSF001332">
    <property type="entry name" value="Acetolac_decarb"/>
    <property type="match status" value="1"/>
</dbReference>
<sequence length="264" mass="29484">MEHIATSDSAGCSCALEVSQQFSRWRRQHDGGEIYQSSLMSALLAGVYEGETTMSELLRHGDFGLGTFNHLDGELIAFERQIHQLRSDGSARPARADQKTPFAVMTHFRPCLERRFDHPLSRDEIHQWVDRLVGSDNVFVALRLDGQFETAKVRTVPRQEPPYRPMLEAIEQQPLFRFAAVAGTLVGFRCPPFVQGVNVAGFHEHMITADRKGGGHLLDYTMAHGTLRLSVVRHLNLALPSDPAFRQADLNPADLDRAIQAAEG</sequence>
<evidence type="ECO:0000313" key="20">
    <source>
        <dbReference type="Proteomes" id="UP001204061"/>
    </source>
</evidence>
<reference evidence="11" key="7">
    <citation type="submission" date="2022-08" db="EMBL/GenBank/DDBJ databases">
        <title>A global survey of hypervirulent Aeromonas hydrophila identified this emerging pathogen in farmed fish in the lower Mekong River basin.</title>
        <authorList>
            <person name="Xu T."/>
            <person name="Rasmussen-Ivey C.R."/>
            <person name="Moen F.S."/>
            <person name="Fernandez Bravo A."/>
            <person name="Lamy B."/>
            <person name="Beaz-Hidalgo R."/>
            <person name="Khan C.D."/>
            <person name="Castro Escarpulli G."/>
            <person name="Yasin I.S.M."/>
            <person name="Figueras M.J."/>
            <person name="Azzam Sayuti M."/>
            <person name="Karim M.M."/>
            <person name="Alam K.M."/>
            <person name="Le T.T.T."/>
            <person name="Thao N.H.P."/>
            <person name="Addo S."/>
            <person name="Duodu S."/>
            <person name="Ali S."/>
            <person name="Mey S."/>
            <person name="Somony T."/>
            <person name="Liles M.R."/>
        </authorList>
    </citation>
    <scope>NUCLEOTIDE SEQUENCE</scope>
    <source>
        <strain evidence="11">0.14</strain>
    </source>
</reference>
<evidence type="ECO:0000313" key="16">
    <source>
        <dbReference type="Proteomes" id="UP000076809"/>
    </source>
</evidence>
<dbReference type="OrthoDB" id="8612680at2"/>
<dbReference type="EMBL" id="PZKL01000012">
    <property type="protein sequence ID" value="PTH82283.1"/>
    <property type="molecule type" value="Genomic_DNA"/>
</dbReference>
<dbReference type="Proteomes" id="UP000241986">
    <property type="component" value="Unassembled WGS sequence"/>
</dbReference>
<dbReference type="GeneID" id="60847015"/>
<dbReference type="CDD" id="cd17299">
    <property type="entry name" value="acetolactate_decarboxylase"/>
    <property type="match status" value="1"/>
</dbReference>
<dbReference type="SUPFAM" id="SSF117856">
    <property type="entry name" value="AF0104/ALDC/Ptd012-like"/>
    <property type="match status" value="1"/>
</dbReference>
<dbReference type="GO" id="GO:0047605">
    <property type="term" value="F:acetolactate decarboxylase activity"/>
    <property type="evidence" value="ECO:0007669"/>
    <property type="project" value="UniProtKB-UniRule"/>
</dbReference>
<evidence type="ECO:0000256" key="4">
    <source>
        <dbReference type="ARBA" id="ARBA00013204"/>
    </source>
</evidence>
<organism evidence="11 20">
    <name type="scientific">Aeromonas veronii</name>
    <dbReference type="NCBI Taxonomy" id="654"/>
    <lineage>
        <taxon>Bacteria</taxon>
        <taxon>Pseudomonadati</taxon>
        <taxon>Pseudomonadota</taxon>
        <taxon>Gammaproteobacteria</taxon>
        <taxon>Aeromonadales</taxon>
        <taxon>Aeromonadaceae</taxon>
        <taxon>Aeromonas</taxon>
    </lineage>
</organism>
<gene>
    <name evidence="11" type="primary">budA</name>
    <name evidence="14" type="ORF">CF123_02210</name>
    <name evidence="15" type="ORF">CJF24_10425</name>
    <name evidence="13" type="ORF">D6R50_10095</name>
    <name evidence="12" type="ORF">DAA48_02625</name>
    <name evidence="11" type="ORF">NS965_10500</name>
    <name evidence="10" type="ORF">WM43_07050</name>
</gene>
<evidence type="ECO:0000313" key="19">
    <source>
        <dbReference type="Proteomes" id="UP000323129"/>
    </source>
</evidence>
<reference evidence="14" key="3">
    <citation type="submission" date="2017-10" db="EMBL/GenBank/DDBJ databases">
        <authorList>
            <person name="Colston S.M."/>
            <person name="Graf J."/>
        </authorList>
    </citation>
    <scope>NUCLEOTIDE SEQUENCE</scope>
    <source>
        <strain evidence="14">BAQ071013-135</strain>
    </source>
</reference>
<evidence type="ECO:0000313" key="18">
    <source>
        <dbReference type="Proteomes" id="UP000281725"/>
    </source>
</evidence>
<evidence type="ECO:0000256" key="7">
    <source>
        <dbReference type="ARBA" id="ARBA00023061"/>
    </source>
</evidence>
<accession>A0A318DFS0</accession>
<comment type="pathway">
    <text evidence="2 9">Polyol metabolism; (R,R)-butane-2,3-diol biosynthesis; (R,R)-butane-2,3-diol from pyruvate: step 2/3.</text>
</comment>
<keyword evidence="7 9" id="KW-0005">Acetoin biosynthesis</keyword>
<evidence type="ECO:0000256" key="3">
    <source>
        <dbReference type="ARBA" id="ARBA00007106"/>
    </source>
</evidence>
<dbReference type="EMBL" id="JANLFC010000029">
    <property type="protein sequence ID" value="MCR4448807.1"/>
    <property type="molecule type" value="Genomic_DNA"/>
</dbReference>
<dbReference type="EMBL" id="CP014774">
    <property type="protein sequence ID" value="ANB52436.1"/>
    <property type="molecule type" value="Genomic_DNA"/>
</dbReference>
<evidence type="ECO:0000313" key="17">
    <source>
        <dbReference type="Proteomes" id="UP000241986"/>
    </source>
</evidence>
<reference evidence="10 16" key="1">
    <citation type="journal article" date="2016" name="J. Clin. Microbiol.">
        <title>Detection and Whole-Genome Sequencing of Carbapenemase-Producing Aeromonas hydrophila Isolates from Routine Perirectal Surveillance Culture.</title>
        <authorList>
            <person name="Hughes H.Y."/>
            <person name="Conlan S.P."/>
            <person name="Lau A.F."/>
            <person name="Dekker J.P."/>
            <person name="Michelin A.V."/>
            <person name="Youn J.H."/>
            <person name="Henderson D.K."/>
            <person name="Frank K.M."/>
            <person name="Segre J.A."/>
            <person name="Palmore T.N."/>
        </authorList>
    </citation>
    <scope>NUCLEOTIDE SEQUENCE [LARGE SCALE GENOMIC DNA]</scope>
    <source>
        <strain evidence="10 16">AVNIH1</strain>
    </source>
</reference>
<reference evidence="14" key="6">
    <citation type="journal article" date="2019" name="PLoS ONE">
        <title>Identification and characterization of putative Aeromonas spp. T3SS effectors.</title>
        <authorList>
            <person name="Rangel L.T."/>
            <person name="Marden J."/>
            <person name="Colston S."/>
            <person name="Setubal J.C."/>
            <person name="Graf J."/>
            <person name="Gogarten J.P."/>
        </authorList>
    </citation>
    <scope>NUCLEOTIDE SEQUENCE</scope>
    <source>
        <strain evidence="14">BAQ071013-135</strain>
    </source>
</reference>
<reference evidence="12 17" key="4">
    <citation type="submission" date="2018-03" db="EMBL/GenBank/DDBJ databases">
        <title>Aeromonas veronii whole genome sequencing and analysis.</title>
        <authorList>
            <person name="Xie H."/>
            <person name="Liu T."/>
            <person name="Wang K."/>
        </authorList>
    </citation>
    <scope>NUCLEOTIDE SEQUENCE [LARGE SCALE GENOMIC DNA]</scope>
    <source>
        <strain evidence="12 17">XH.VA.1</strain>
    </source>
</reference>
<dbReference type="PANTHER" id="PTHR35524:SF1">
    <property type="entry name" value="ALPHA-ACETOLACTATE DECARBOXYLASE"/>
    <property type="match status" value="1"/>
</dbReference>
<dbReference type="Proteomes" id="UP000281725">
    <property type="component" value="Unassembled WGS sequence"/>
</dbReference>
<dbReference type="Pfam" id="PF03306">
    <property type="entry name" value="AAL_decarboxy"/>
    <property type="match status" value="1"/>
</dbReference>
<evidence type="ECO:0000313" key="14">
    <source>
        <dbReference type="EMBL" id="TND56765.1"/>
    </source>
</evidence>
<evidence type="ECO:0000313" key="13">
    <source>
        <dbReference type="EMBL" id="RKJ89592.1"/>
    </source>
</evidence>
<evidence type="ECO:0000313" key="10">
    <source>
        <dbReference type="EMBL" id="ANB52436.1"/>
    </source>
</evidence>
<comment type="catalytic activity">
    <reaction evidence="1 9">
        <text>(2S)-2-acetolactate + H(+) = (R)-acetoin + CO2</text>
        <dbReference type="Rhea" id="RHEA:21580"/>
        <dbReference type="ChEBI" id="CHEBI:15378"/>
        <dbReference type="ChEBI" id="CHEBI:15686"/>
        <dbReference type="ChEBI" id="CHEBI:16526"/>
        <dbReference type="ChEBI" id="CHEBI:58476"/>
        <dbReference type="EC" id="4.1.1.5"/>
    </reaction>
</comment>
<evidence type="ECO:0000313" key="11">
    <source>
        <dbReference type="EMBL" id="MCR4448807.1"/>
    </source>
</evidence>
<dbReference type="RefSeq" id="WP_005338506.1">
    <property type="nucleotide sequence ID" value="NZ_AP027937.1"/>
</dbReference>
<keyword evidence="6 9" id="KW-0210">Decarboxylase</keyword>
<dbReference type="Proteomes" id="UP000076809">
    <property type="component" value="Chromosome"/>
</dbReference>
<dbReference type="UniPathway" id="UPA00626">
    <property type="reaction ID" value="UER00678"/>
</dbReference>
<evidence type="ECO:0000256" key="6">
    <source>
        <dbReference type="ARBA" id="ARBA00022793"/>
    </source>
</evidence>
<evidence type="ECO:0000256" key="2">
    <source>
        <dbReference type="ARBA" id="ARBA00005170"/>
    </source>
</evidence>
<dbReference type="InterPro" id="IPR005128">
    <property type="entry name" value="Acetolactate_a_deCO2ase"/>
</dbReference>